<proteinExistence type="predicted"/>
<keyword evidence="2" id="KW-1185">Reference proteome</keyword>
<evidence type="ECO:0000313" key="2">
    <source>
        <dbReference type="Proteomes" id="UP001139981"/>
    </source>
</evidence>
<dbReference type="EMBL" id="JANBVB010000538">
    <property type="protein sequence ID" value="KAJ2893470.1"/>
    <property type="molecule type" value="Genomic_DNA"/>
</dbReference>
<organism evidence="1 2">
    <name type="scientific">Coemansia aciculifera</name>
    <dbReference type="NCBI Taxonomy" id="417176"/>
    <lineage>
        <taxon>Eukaryota</taxon>
        <taxon>Fungi</taxon>
        <taxon>Fungi incertae sedis</taxon>
        <taxon>Zoopagomycota</taxon>
        <taxon>Kickxellomycotina</taxon>
        <taxon>Kickxellomycetes</taxon>
        <taxon>Kickxellales</taxon>
        <taxon>Kickxellaceae</taxon>
        <taxon>Coemansia</taxon>
    </lineage>
</organism>
<reference evidence="1" key="1">
    <citation type="submission" date="2022-07" db="EMBL/GenBank/DDBJ databases">
        <title>Phylogenomic reconstructions and comparative analyses of Kickxellomycotina fungi.</title>
        <authorList>
            <person name="Reynolds N.K."/>
            <person name="Stajich J.E."/>
            <person name="Barry K."/>
            <person name="Grigoriev I.V."/>
            <person name="Crous P."/>
            <person name="Smith M.E."/>
        </authorList>
    </citation>
    <scope>NUCLEOTIDE SEQUENCE</scope>
    <source>
        <strain evidence="1">CBS 190363</strain>
    </source>
</reference>
<gene>
    <name evidence="1" type="ORF">IWW38_002853</name>
</gene>
<name>A0ACC1M2C6_9FUNG</name>
<dbReference type="Proteomes" id="UP001139981">
    <property type="component" value="Unassembled WGS sequence"/>
</dbReference>
<sequence length="939" mass="103496">MLSVRHTPKLLLRSGGSAIIRRATLATQAAAHSPLVIGIRREDKNRWERRVALTPAHVKQLISETNAQVIVQPSNTRIFNNASFIEAGATINEDLSGADAILGIKEVPIDKLLPSKTYVIFSHTHKAQRYNMPSLQAFLDKQIRLIDYELMVDAKGKRQVLFGKHAGYAGMIDGLHGLGQRLLALGYNSPFIHMGQAHVYPNLECVHTKLRHVADIIEDQGLPDAFAPMLFTFTGSGNVTQGARAIFDDLPHDNVTVDELPFIAKDRYNDRYRRRLLALQVGAEDYVERIAGGPYDRAEYREFPERYRSVFATKIAPYTSMLVNGIYWEAKYPRLMTTKDLAHIQKQKELKSRMLAIADISCDIGGSLEFMSHASTIDSPFFYVDAVNGVEHKDIEKPGVQINSIDNLPTELPFEASKHFADAMYPYAKALALGDLKHPVLNRAIICQDGQLTKPHKHLDKSLAEAQGFRVANTRRKRVLLAGSGMVSQPLVDYLASTKDTDITIASNDLGEAKRLAYQYPNTEAALLDVSDSAALDLLIRDSDVVVSLVPAHLHTRLAESAIRRGKHVVTASYITPEMQALDSAARASNVTILGEIGLDPGIDHCSAMQVIDSAKERGATIRSFVSWCGGLPAPENSDNQLGYKFSWSPRGVLTAGLNPARFKANGQMREIAERQLFANAFRNVPLHPGFAFEGLANRDSLQYAEIYGLDLDGMDTMFRGTLRYHGFADIMQCLLSLGLLSLDAKSHVSANSAAEFLRHALCATPTEDLRQLIARRLGGDQKAAAPLVARLMLALEEFGMLSAEHSPVTAPTSLDAMSKILQHSLKLGAGERDLVCLFHEFGIENPDGSYDVQTSSLVAYGDAESGETAMARTVGIPAAIATRLLLEDAVSTRGVIRPTIKEIYDPLLQRLAHKGLVFAEHTKRGVHNSLQHKMKWHQ</sequence>
<accession>A0ACC1M2C6</accession>
<evidence type="ECO:0000313" key="1">
    <source>
        <dbReference type="EMBL" id="KAJ2893470.1"/>
    </source>
</evidence>
<protein>
    <submittedName>
        <fullName evidence="1">Uncharacterized protein</fullName>
    </submittedName>
</protein>
<comment type="caution">
    <text evidence="1">The sequence shown here is derived from an EMBL/GenBank/DDBJ whole genome shotgun (WGS) entry which is preliminary data.</text>
</comment>